<reference evidence="4" key="1">
    <citation type="journal article" date="2014" name="Proc. Natl. Acad. Sci. U.S.A.">
        <title>Extensive sampling of basidiomycete genomes demonstrates inadequacy of the white-rot/brown-rot paradigm for wood decay fungi.</title>
        <authorList>
            <person name="Riley R."/>
            <person name="Salamov A.A."/>
            <person name="Brown D.W."/>
            <person name="Nagy L.G."/>
            <person name="Floudas D."/>
            <person name="Held B.W."/>
            <person name="Levasseur A."/>
            <person name="Lombard V."/>
            <person name="Morin E."/>
            <person name="Otillar R."/>
            <person name="Lindquist E.A."/>
            <person name="Sun H."/>
            <person name="LaButti K.M."/>
            <person name="Schmutz J."/>
            <person name="Jabbour D."/>
            <person name="Luo H."/>
            <person name="Baker S.E."/>
            <person name="Pisabarro A.G."/>
            <person name="Walton J.D."/>
            <person name="Blanchette R.A."/>
            <person name="Henrissat B."/>
            <person name="Martin F."/>
            <person name="Cullen D."/>
            <person name="Hibbett D.S."/>
            <person name="Grigoriev I.V."/>
        </authorList>
    </citation>
    <scope>NUCLEOTIDE SEQUENCE [LARGE SCALE GENOMIC DNA]</scope>
    <source>
        <strain evidence="4">MUCL 33604</strain>
    </source>
</reference>
<dbReference type="SMART" id="SM00220">
    <property type="entry name" value="S_TKc"/>
    <property type="match status" value="1"/>
</dbReference>
<dbReference type="Gene3D" id="1.10.510.10">
    <property type="entry name" value="Transferase(Phosphotransferase) domain 1"/>
    <property type="match status" value="1"/>
</dbReference>
<evidence type="ECO:0000256" key="1">
    <source>
        <dbReference type="SAM" id="MobiDB-lite"/>
    </source>
</evidence>
<feature type="compositionally biased region" description="Low complexity" evidence="1">
    <location>
        <begin position="353"/>
        <end position="362"/>
    </location>
</feature>
<name>A0A067PF25_9AGAM</name>
<feature type="compositionally biased region" description="Polar residues" evidence="1">
    <location>
        <begin position="388"/>
        <end position="397"/>
    </location>
</feature>
<dbReference type="EMBL" id="KL197734">
    <property type="protein sequence ID" value="KDQ53389.1"/>
    <property type="molecule type" value="Genomic_DNA"/>
</dbReference>
<dbReference type="InterPro" id="IPR008271">
    <property type="entry name" value="Ser/Thr_kinase_AS"/>
</dbReference>
<feature type="region of interest" description="Disordered" evidence="1">
    <location>
        <begin position="388"/>
        <end position="413"/>
    </location>
</feature>
<dbReference type="InterPro" id="IPR001245">
    <property type="entry name" value="Ser-Thr/Tyr_kinase_cat_dom"/>
</dbReference>
<dbReference type="GO" id="GO:0004674">
    <property type="term" value="F:protein serine/threonine kinase activity"/>
    <property type="evidence" value="ECO:0007669"/>
    <property type="project" value="TreeGrafter"/>
</dbReference>
<feature type="domain" description="Protein kinase" evidence="2">
    <location>
        <begin position="61"/>
        <end position="338"/>
    </location>
</feature>
<feature type="region of interest" description="Disordered" evidence="1">
    <location>
        <begin position="492"/>
        <end position="554"/>
    </location>
</feature>
<accession>A0A067PF25</accession>
<evidence type="ECO:0000313" key="3">
    <source>
        <dbReference type="EMBL" id="KDQ53389.1"/>
    </source>
</evidence>
<keyword evidence="4" id="KW-1185">Reference proteome</keyword>
<dbReference type="Proteomes" id="UP000027265">
    <property type="component" value="Unassembled WGS sequence"/>
</dbReference>
<proteinExistence type="predicted"/>
<dbReference type="HOGENOM" id="CLU_479019_0_0_1"/>
<evidence type="ECO:0000313" key="4">
    <source>
        <dbReference type="Proteomes" id="UP000027265"/>
    </source>
</evidence>
<dbReference type="Pfam" id="PF07714">
    <property type="entry name" value="PK_Tyr_Ser-Thr"/>
    <property type="match status" value="1"/>
</dbReference>
<dbReference type="STRING" id="933084.A0A067PF25"/>
<dbReference type="PROSITE" id="PS00108">
    <property type="entry name" value="PROTEIN_KINASE_ST"/>
    <property type="match status" value="1"/>
</dbReference>
<dbReference type="SUPFAM" id="SSF56112">
    <property type="entry name" value="Protein kinase-like (PK-like)"/>
    <property type="match status" value="1"/>
</dbReference>
<protein>
    <recommendedName>
        <fullName evidence="2">Protein kinase domain-containing protein</fullName>
    </recommendedName>
</protein>
<dbReference type="OrthoDB" id="4062651at2759"/>
<dbReference type="AlphaFoldDB" id="A0A067PF25"/>
<dbReference type="InterPro" id="IPR000719">
    <property type="entry name" value="Prot_kinase_dom"/>
</dbReference>
<organism evidence="3 4">
    <name type="scientific">Jaapia argillacea MUCL 33604</name>
    <dbReference type="NCBI Taxonomy" id="933084"/>
    <lineage>
        <taxon>Eukaryota</taxon>
        <taxon>Fungi</taxon>
        <taxon>Dikarya</taxon>
        <taxon>Basidiomycota</taxon>
        <taxon>Agaricomycotina</taxon>
        <taxon>Agaricomycetes</taxon>
        <taxon>Agaricomycetidae</taxon>
        <taxon>Jaapiales</taxon>
        <taxon>Jaapiaceae</taxon>
        <taxon>Jaapia</taxon>
    </lineage>
</organism>
<dbReference type="InParanoid" id="A0A067PF25"/>
<dbReference type="InterPro" id="IPR051681">
    <property type="entry name" value="Ser/Thr_Kinases-Pseudokinases"/>
</dbReference>
<feature type="compositionally biased region" description="Low complexity" evidence="1">
    <location>
        <begin position="492"/>
        <end position="508"/>
    </location>
</feature>
<dbReference type="PANTHER" id="PTHR44329">
    <property type="entry name" value="SERINE/THREONINE-PROTEIN KINASE TNNI3K-RELATED"/>
    <property type="match status" value="1"/>
</dbReference>
<dbReference type="InterPro" id="IPR011009">
    <property type="entry name" value="Kinase-like_dom_sf"/>
</dbReference>
<dbReference type="PROSITE" id="PS50011">
    <property type="entry name" value="PROTEIN_KINASE_DOM"/>
    <property type="match status" value="1"/>
</dbReference>
<sequence length="569" mass="62902">MQGPEYENDWVKFDGGMDSDRVSPLRPPITAGGPSLLRSYDFQVKSDSPHITPVDLSSRVVVVEGPLCGGASCDIYTGEFDRETGRKEKVAMKQLRIFLNWKDEDRIMAMKLFRREIKIWSSFDHPNILPFYGFATDASRFFLISPWAASGNIMEYLKRCPGASRHALVLQIAKALEYLHGRVPCGYVHGDLKGDNVLISEWGTALVCDFGLTRRLEKVASMTATPSKRSPIGHIRFTAPELFHSDSKPTRESDIFAFACLVIQIFTGQQPYHELSDLQVLNVVTNGGIPPRPVDTVAREAGFTDAWWNLITFCMIATPSQRPAMSVIVGMLASTEFAEQCPTQDIDKDLGQSSNGSSRAPSPSLPLPFDLPFPHIPNRDSVVTTLDLESNSPSGFSQPFRPETTHTYSVRPSPPSSQIFTFASYLQTDEPPTPPPKDFRLFLNRNRSNSALTAFDWESSSDLALQDTTSTHAWDPRASTPSSIALTSPIHSIGSPSSRPSSFVAASPLDLGSTIPPDSTKLPPSQTPRPTIQEAFPRRNADTPRNIPKPRGRRFKLKSLTKSDSCIVM</sequence>
<dbReference type="GO" id="GO:0005524">
    <property type="term" value="F:ATP binding"/>
    <property type="evidence" value="ECO:0007669"/>
    <property type="project" value="InterPro"/>
</dbReference>
<feature type="region of interest" description="Disordered" evidence="1">
    <location>
        <begin position="345"/>
        <end position="366"/>
    </location>
</feature>
<evidence type="ECO:0000259" key="2">
    <source>
        <dbReference type="PROSITE" id="PS50011"/>
    </source>
</evidence>
<gene>
    <name evidence="3" type="ORF">JAAARDRAFT_39446</name>
</gene>